<dbReference type="Proteomes" id="UP000299367">
    <property type="component" value="Unassembled WGS sequence"/>
</dbReference>
<dbReference type="AlphaFoldDB" id="A0A480AD52"/>
<evidence type="ECO:0008006" key="3">
    <source>
        <dbReference type="Google" id="ProtNLM"/>
    </source>
</evidence>
<gene>
    <name evidence="1" type="ORF">NIES80_25550</name>
</gene>
<name>A0A480AD52_9CYAN</name>
<organism evidence="1 2">
    <name type="scientific">Dolichospermum planctonicum</name>
    <dbReference type="NCBI Taxonomy" id="136072"/>
    <lineage>
        <taxon>Bacteria</taxon>
        <taxon>Bacillati</taxon>
        <taxon>Cyanobacteriota</taxon>
        <taxon>Cyanophyceae</taxon>
        <taxon>Nostocales</taxon>
        <taxon>Aphanizomenonaceae</taxon>
        <taxon>Dolichospermum</taxon>
    </lineage>
</organism>
<evidence type="ECO:0000313" key="2">
    <source>
        <dbReference type="Proteomes" id="UP000299367"/>
    </source>
</evidence>
<accession>A0A480AD52</accession>
<dbReference type="EMBL" id="BJCF01000028">
    <property type="protein sequence ID" value="GCL42847.1"/>
    <property type="molecule type" value="Genomic_DNA"/>
</dbReference>
<sequence>MPLENRIYLCPECGHTEDGDLNAVKKIERWFEGIFVPDYSEMAVSSTVSVCGLALA</sequence>
<proteinExistence type="predicted"/>
<reference evidence="2" key="1">
    <citation type="submission" date="2019-02" db="EMBL/GenBank/DDBJ databases">
        <title>Draft genome sequence of Dolichospermum planctonicum NIES-80.</title>
        <authorList>
            <person name="Yamaguchi H."/>
            <person name="Suzuki S."/>
            <person name="Kawachi M."/>
        </authorList>
    </citation>
    <scope>NUCLEOTIDE SEQUENCE [LARGE SCALE GENOMIC DNA]</scope>
    <source>
        <strain evidence="2">NIES-80</strain>
    </source>
</reference>
<evidence type="ECO:0000313" key="1">
    <source>
        <dbReference type="EMBL" id="GCL42847.1"/>
    </source>
</evidence>
<protein>
    <recommendedName>
        <fullName evidence="3">Transposase</fullName>
    </recommendedName>
</protein>
<comment type="caution">
    <text evidence="1">The sequence shown here is derived from an EMBL/GenBank/DDBJ whole genome shotgun (WGS) entry which is preliminary data.</text>
</comment>